<organism evidence="3 4">
    <name type="scientific">Mycoemilia scoparia</name>
    <dbReference type="NCBI Taxonomy" id="417184"/>
    <lineage>
        <taxon>Eukaryota</taxon>
        <taxon>Fungi</taxon>
        <taxon>Fungi incertae sedis</taxon>
        <taxon>Zoopagomycota</taxon>
        <taxon>Kickxellomycotina</taxon>
        <taxon>Kickxellomycetes</taxon>
        <taxon>Kickxellales</taxon>
        <taxon>Kickxellaceae</taxon>
        <taxon>Mycoemilia</taxon>
    </lineage>
</organism>
<dbReference type="Gene3D" id="3.90.1200.10">
    <property type="match status" value="1"/>
</dbReference>
<accession>A0A9W8A5E6</accession>
<dbReference type="Gene3D" id="3.30.200.20">
    <property type="entry name" value="Phosphorylase Kinase, domain 1"/>
    <property type="match status" value="1"/>
</dbReference>
<dbReference type="SUPFAM" id="SSF56112">
    <property type="entry name" value="Protein kinase-like (PK-like)"/>
    <property type="match status" value="1"/>
</dbReference>
<feature type="domain" description="Aminoglycoside phosphotransferase" evidence="2">
    <location>
        <begin position="52"/>
        <end position="267"/>
    </location>
</feature>
<dbReference type="Proteomes" id="UP001150538">
    <property type="component" value="Unassembled WGS sequence"/>
</dbReference>
<name>A0A9W8A5E6_9FUNG</name>
<evidence type="ECO:0000259" key="2">
    <source>
        <dbReference type="Pfam" id="PF01636"/>
    </source>
</evidence>
<dbReference type="PANTHER" id="PTHR47829">
    <property type="entry name" value="HYDROLASE, PUTATIVE (AFU_ORTHOLOGUE AFUA_1G12880)-RELATED"/>
    <property type="match status" value="1"/>
</dbReference>
<dbReference type="InterPro" id="IPR041726">
    <property type="entry name" value="ACAD10_11_N"/>
</dbReference>
<dbReference type="AlphaFoldDB" id="A0A9W8A5E6"/>
<dbReference type="InterPro" id="IPR002575">
    <property type="entry name" value="Aminoglycoside_PTrfase"/>
</dbReference>
<dbReference type="InterPro" id="IPR052898">
    <property type="entry name" value="ACAD10-like"/>
</dbReference>
<dbReference type="Pfam" id="PF01636">
    <property type="entry name" value="APH"/>
    <property type="match status" value="1"/>
</dbReference>
<comment type="caution">
    <text evidence="3">The sequence shown here is derived from an EMBL/GenBank/DDBJ whole genome shotgun (WGS) entry which is preliminary data.</text>
</comment>
<evidence type="ECO:0000313" key="3">
    <source>
        <dbReference type="EMBL" id="KAJ1919962.1"/>
    </source>
</evidence>
<dbReference type="InterPro" id="IPR011009">
    <property type="entry name" value="Kinase-like_dom_sf"/>
</dbReference>
<dbReference type="PANTHER" id="PTHR47829:SF1">
    <property type="entry name" value="HAD FAMILY PHOSPHATASE"/>
    <property type="match status" value="1"/>
</dbReference>
<keyword evidence="4" id="KW-1185">Reference proteome</keyword>
<dbReference type="InterPro" id="IPR008271">
    <property type="entry name" value="Ser/Thr_kinase_AS"/>
</dbReference>
<dbReference type="EMBL" id="JANBPU010000019">
    <property type="protein sequence ID" value="KAJ1919962.1"/>
    <property type="molecule type" value="Genomic_DNA"/>
</dbReference>
<sequence>MKVTQSSSVLNVRKGHGLEVNKLQEYLNQVMKPTGTTTQPRSRQLKLPLKKIEQFSFGQSNPTYLLIDSNDKKYVLRKKPNGSLLSKTAHAIEREYKVLYALGKYTDVPVPGIMEFLDGRIITDPMMSVIPAAERKTYWRELVSTLAKLHSVDWSKIGLESYGKHSGYYERQLKAMTKVTNAQANAKDPRTGKIAVGELPHINQVLGWFRQHPCPDDRTTIVHGDFKLDNVVFHKTEPRIIGILDWELSTLGNPRADLANMLQLYQSPYKNTSKDNNDSDAANTGLAISNGLRDAPPELGYPTSNQVLEWYCKQVGYEYPLVGWKAAKVFGLFRSAVILQGVAVRKVLGQASSPFAHLAYSQIPIIMNMALDVINNDQDDDDHDGGKRSTGLVSKL</sequence>
<feature type="region of interest" description="Disordered" evidence="1">
    <location>
        <begin position="377"/>
        <end position="396"/>
    </location>
</feature>
<reference evidence="3" key="1">
    <citation type="submission" date="2022-07" db="EMBL/GenBank/DDBJ databases">
        <title>Phylogenomic reconstructions and comparative analyses of Kickxellomycotina fungi.</title>
        <authorList>
            <person name="Reynolds N.K."/>
            <person name="Stajich J.E."/>
            <person name="Barry K."/>
            <person name="Grigoriev I.V."/>
            <person name="Crous P."/>
            <person name="Smith M.E."/>
        </authorList>
    </citation>
    <scope>NUCLEOTIDE SEQUENCE</scope>
    <source>
        <strain evidence="3">NBRC 100468</strain>
    </source>
</reference>
<dbReference type="OrthoDB" id="191037at2759"/>
<dbReference type="PROSITE" id="PS00108">
    <property type="entry name" value="PROTEIN_KINASE_ST"/>
    <property type="match status" value="1"/>
</dbReference>
<evidence type="ECO:0000313" key="4">
    <source>
        <dbReference type="Proteomes" id="UP001150538"/>
    </source>
</evidence>
<dbReference type="CDD" id="cd05154">
    <property type="entry name" value="ACAD10_11_N-like"/>
    <property type="match status" value="1"/>
</dbReference>
<proteinExistence type="predicted"/>
<protein>
    <recommendedName>
        <fullName evidence="2">Aminoglycoside phosphotransferase domain-containing protein</fullName>
    </recommendedName>
</protein>
<dbReference type="GO" id="GO:0004672">
    <property type="term" value="F:protein kinase activity"/>
    <property type="evidence" value="ECO:0007669"/>
    <property type="project" value="InterPro"/>
</dbReference>
<evidence type="ECO:0000256" key="1">
    <source>
        <dbReference type="SAM" id="MobiDB-lite"/>
    </source>
</evidence>
<gene>
    <name evidence="3" type="ORF">H4219_001623</name>
</gene>